<keyword evidence="7" id="KW-0479">Metal-binding</keyword>
<dbReference type="PANTHER" id="PTHR11533">
    <property type="entry name" value="PROTEASE M1 ZINC METALLOPROTEASE"/>
    <property type="match status" value="1"/>
</dbReference>
<dbReference type="InterPro" id="IPR027268">
    <property type="entry name" value="Peptidase_M4/M1_CTD_sf"/>
</dbReference>
<comment type="cofactor">
    <cofactor evidence="2">
        <name>Zn(2+)</name>
        <dbReference type="ChEBI" id="CHEBI:29105"/>
    </cofactor>
</comment>
<keyword evidence="6" id="KW-0645">Protease</keyword>
<organism evidence="16 17">
    <name type="scientific">Nonomuraea typhae</name>
    <dbReference type="NCBI Taxonomy" id="2603600"/>
    <lineage>
        <taxon>Bacteria</taxon>
        <taxon>Bacillati</taxon>
        <taxon>Actinomycetota</taxon>
        <taxon>Actinomycetes</taxon>
        <taxon>Streptosporangiales</taxon>
        <taxon>Streptosporangiaceae</taxon>
        <taxon>Nonomuraea</taxon>
    </lineage>
</organism>
<feature type="domain" description="Aminopeptidase N-like N-terminal" evidence="15">
    <location>
        <begin position="61"/>
        <end position="233"/>
    </location>
</feature>
<dbReference type="PROSITE" id="PS51257">
    <property type="entry name" value="PROKAR_LIPOPROTEIN"/>
    <property type="match status" value="1"/>
</dbReference>
<keyword evidence="9" id="KW-0862">Zinc</keyword>
<comment type="similarity">
    <text evidence="3">Belongs to the peptidase M1 family.</text>
</comment>
<feature type="signal peptide" evidence="13">
    <location>
        <begin position="1"/>
        <end position="27"/>
    </location>
</feature>
<keyword evidence="16" id="KW-0031">Aminopeptidase</keyword>
<protein>
    <recommendedName>
        <fullName evidence="5">Aminopeptidase N</fullName>
        <ecNumber evidence="4">3.4.11.2</ecNumber>
    </recommendedName>
    <alternativeName>
        <fullName evidence="11">Alanine aminopeptidase</fullName>
    </alternativeName>
    <alternativeName>
        <fullName evidence="12">Lysyl aminopeptidase</fullName>
    </alternativeName>
</protein>
<evidence type="ECO:0000259" key="15">
    <source>
        <dbReference type="Pfam" id="PF17900"/>
    </source>
</evidence>
<evidence type="ECO:0000256" key="3">
    <source>
        <dbReference type="ARBA" id="ARBA00010136"/>
    </source>
</evidence>
<dbReference type="EC" id="3.4.11.2" evidence="4"/>
<keyword evidence="10" id="KW-0482">Metalloprotease</keyword>
<feature type="domain" description="Peptidase M1 membrane alanine aminopeptidase" evidence="14">
    <location>
        <begin position="320"/>
        <end position="461"/>
    </location>
</feature>
<evidence type="ECO:0000313" key="16">
    <source>
        <dbReference type="EMBL" id="MFI6500480.1"/>
    </source>
</evidence>
<evidence type="ECO:0000256" key="6">
    <source>
        <dbReference type="ARBA" id="ARBA00022670"/>
    </source>
</evidence>
<dbReference type="SUPFAM" id="SSF63737">
    <property type="entry name" value="Leukotriene A4 hydrolase N-terminal domain"/>
    <property type="match status" value="1"/>
</dbReference>
<dbReference type="Gene3D" id="2.60.40.1730">
    <property type="entry name" value="tricorn interacting facor f3 domain"/>
    <property type="match status" value="1"/>
</dbReference>
<feature type="chain" id="PRO_5046363135" description="Aminopeptidase N" evidence="13">
    <location>
        <begin position="28"/>
        <end position="472"/>
    </location>
</feature>
<dbReference type="InterPro" id="IPR001930">
    <property type="entry name" value="Peptidase_M1"/>
</dbReference>
<evidence type="ECO:0000256" key="2">
    <source>
        <dbReference type="ARBA" id="ARBA00001947"/>
    </source>
</evidence>
<comment type="catalytic activity">
    <reaction evidence="1">
        <text>Release of an N-terminal amino acid, Xaa-|-Yaa- from a peptide, amide or arylamide. Xaa is preferably Ala, but may be most amino acids including Pro (slow action). When a terminal hydrophobic residue is followed by a prolyl residue, the two may be released as an intact Xaa-Pro dipeptide.</text>
        <dbReference type="EC" id="3.4.11.2"/>
    </reaction>
</comment>
<dbReference type="CDD" id="cd09603">
    <property type="entry name" value="M1_APN_like"/>
    <property type="match status" value="1"/>
</dbReference>
<evidence type="ECO:0000256" key="4">
    <source>
        <dbReference type="ARBA" id="ARBA00012564"/>
    </source>
</evidence>
<evidence type="ECO:0000256" key="7">
    <source>
        <dbReference type="ARBA" id="ARBA00022723"/>
    </source>
</evidence>
<dbReference type="GO" id="GO:0004177">
    <property type="term" value="F:aminopeptidase activity"/>
    <property type="evidence" value="ECO:0007669"/>
    <property type="project" value="UniProtKB-KW"/>
</dbReference>
<evidence type="ECO:0000256" key="10">
    <source>
        <dbReference type="ARBA" id="ARBA00023049"/>
    </source>
</evidence>
<dbReference type="InterPro" id="IPR014782">
    <property type="entry name" value="Peptidase_M1_dom"/>
</dbReference>
<keyword evidence="13" id="KW-0732">Signal</keyword>
<dbReference type="InterPro" id="IPR045357">
    <property type="entry name" value="Aminopeptidase_N-like_N"/>
</dbReference>
<reference evidence="16 17" key="1">
    <citation type="submission" date="2024-10" db="EMBL/GenBank/DDBJ databases">
        <title>The Natural Products Discovery Center: Release of the First 8490 Sequenced Strains for Exploring Actinobacteria Biosynthetic Diversity.</title>
        <authorList>
            <person name="Kalkreuter E."/>
            <person name="Kautsar S.A."/>
            <person name="Yang D."/>
            <person name="Bader C.D."/>
            <person name="Teijaro C.N."/>
            <person name="Fluegel L."/>
            <person name="Davis C.M."/>
            <person name="Simpson J.R."/>
            <person name="Lauterbach L."/>
            <person name="Steele A.D."/>
            <person name="Gui C."/>
            <person name="Meng S."/>
            <person name="Li G."/>
            <person name="Viehrig K."/>
            <person name="Ye F."/>
            <person name="Su P."/>
            <person name="Kiefer A.F."/>
            <person name="Nichols A."/>
            <person name="Cepeda A.J."/>
            <person name="Yan W."/>
            <person name="Fan B."/>
            <person name="Jiang Y."/>
            <person name="Adhikari A."/>
            <person name="Zheng C.-J."/>
            <person name="Schuster L."/>
            <person name="Cowan T.M."/>
            <person name="Smanski M.J."/>
            <person name="Chevrette M.G."/>
            <person name="De Carvalho L.P.S."/>
            <person name="Shen B."/>
        </authorList>
    </citation>
    <scope>NUCLEOTIDE SEQUENCE [LARGE SCALE GENOMIC DNA]</scope>
    <source>
        <strain evidence="16 17">NPDC050545</strain>
    </source>
</reference>
<evidence type="ECO:0000256" key="9">
    <source>
        <dbReference type="ARBA" id="ARBA00022833"/>
    </source>
</evidence>
<dbReference type="InterPro" id="IPR050344">
    <property type="entry name" value="Peptidase_M1_aminopeptidases"/>
</dbReference>
<evidence type="ECO:0000259" key="14">
    <source>
        <dbReference type="Pfam" id="PF01433"/>
    </source>
</evidence>
<comment type="caution">
    <text evidence="16">The sequence shown here is derived from an EMBL/GenBank/DDBJ whole genome shotgun (WGS) entry which is preliminary data.</text>
</comment>
<sequence length="472" mass="51488">MGSIRRTAVSLTVLLAVLACSPSNGSAAPTSARPAAGDAGAPGIGDADFPLDGNGGYDVAHYGLRLDYDPRKRHLNGAAAIQARATQRLSQFNLDLSGFDIGGVSVDDREATYSRSGDELTVIPAAPVAEGDRFTVKITYSGTPRPVKNAANLGTYGWIPTSDGAFVTCEPNGARTWFPANDHPADKARFDFEITVPRGLTALANGELAGKPETSGGKTTFTWRERHPMVTYLATATLGRFELRQGKTAAGLQNLVAVDPEFRSSLERVYTTTGAITDYWSTVFGAYPFSSTGGVVDNFPTGYALENQTKPMYGGFDPGESIIAHELAHQWFGNSLSIKRWRDLWLNEGFATYAEWLWSEHTGKGRAQETFDTAYARGADDPIWSYPPGRARPTDLFNESIYTRGAMTLHALRVAIGDPAFFRLLKEWNAQHRYEHVTTAQFIALAEKVSGKQLDNLFDTWLFQPRRPPASS</sequence>
<proteinExistence type="inferred from homology"/>
<evidence type="ECO:0000313" key="17">
    <source>
        <dbReference type="Proteomes" id="UP001612741"/>
    </source>
</evidence>
<evidence type="ECO:0000256" key="12">
    <source>
        <dbReference type="ARBA" id="ARBA00031533"/>
    </source>
</evidence>
<name>A0ABW7YY30_9ACTN</name>
<evidence type="ECO:0000256" key="5">
    <source>
        <dbReference type="ARBA" id="ARBA00015611"/>
    </source>
</evidence>
<dbReference type="Proteomes" id="UP001612741">
    <property type="component" value="Unassembled WGS sequence"/>
</dbReference>
<dbReference type="Gene3D" id="1.10.390.10">
    <property type="entry name" value="Neutral Protease Domain 2"/>
    <property type="match status" value="1"/>
</dbReference>
<gene>
    <name evidence="16" type="ORF">ACIBG2_24090</name>
</gene>
<dbReference type="RefSeq" id="WP_397084409.1">
    <property type="nucleotide sequence ID" value="NZ_JBITGY010000006.1"/>
</dbReference>
<keyword evidence="17" id="KW-1185">Reference proteome</keyword>
<dbReference type="EMBL" id="JBITGY010000006">
    <property type="protein sequence ID" value="MFI6500480.1"/>
    <property type="molecule type" value="Genomic_DNA"/>
</dbReference>
<keyword evidence="8 16" id="KW-0378">Hydrolase</keyword>
<evidence type="ECO:0000256" key="11">
    <source>
        <dbReference type="ARBA" id="ARBA00029811"/>
    </source>
</evidence>
<evidence type="ECO:0000256" key="1">
    <source>
        <dbReference type="ARBA" id="ARBA00000098"/>
    </source>
</evidence>
<dbReference type="PANTHER" id="PTHR11533:SF297">
    <property type="entry name" value="AMINOPEPTIDASE N"/>
    <property type="match status" value="1"/>
</dbReference>
<dbReference type="Pfam" id="PF17900">
    <property type="entry name" value="Peptidase_M1_N"/>
    <property type="match status" value="1"/>
</dbReference>
<dbReference type="PRINTS" id="PR00756">
    <property type="entry name" value="ALADIPTASE"/>
</dbReference>
<accession>A0ABW7YY30</accession>
<dbReference type="SUPFAM" id="SSF55486">
    <property type="entry name" value="Metalloproteases ('zincins'), catalytic domain"/>
    <property type="match status" value="1"/>
</dbReference>
<evidence type="ECO:0000256" key="13">
    <source>
        <dbReference type="SAM" id="SignalP"/>
    </source>
</evidence>
<dbReference type="InterPro" id="IPR042097">
    <property type="entry name" value="Aminopeptidase_N-like_N_sf"/>
</dbReference>
<evidence type="ECO:0000256" key="8">
    <source>
        <dbReference type="ARBA" id="ARBA00022801"/>
    </source>
</evidence>
<dbReference type="Pfam" id="PF01433">
    <property type="entry name" value="Peptidase_M1"/>
    <property type="match status" value="1"/>
</dbReference>